<dbReference type="Gene3D" id="2.60.120.330">
    <property type="entry name" value="B-lactam Antibiotic, Isopenicillin N Synthase, Chain"/>
    <property type="match status" value="1"/>
</dbReference>
<reference evidence="3 4" key="1">
    <citation type="submission" date="2018-03" db="EMBL/GenBank/DDBJ databases">
        <authorList>
            <person name="Guldener U."/>
        </authorList>
    </citation>
    <scope>NUCLEOTIDE SEQUENCE [LARGE SCALE GENOMIC DNA]</scope>
    <source>
        <strain evidence="3 4">NBRC100155</strain>
    </source>
</reference>
<dbReference type="OrthoDB" id="406156at2759"/>
<gene>
    <name evidence="3" type="ORF">UTRI_06371</name>
</gene>
<feature type="domain" description="Isopenicillin N synthase-like Fe(2+) 2OG dioxygenase" evidence="1">
    <location>
        <begin position="201"/>
        <end position="297"/>
    </location>
</feature>
<dbReference type="InterPro" id="IPR050231">
    <property type="entry name" value="Iron_ascorbate_oxido_reductase"/>
</dbReference>
<dbReference type="PRINTS" id="PR00682">
    <property type="entry name" value="IPNSYNTHASE"/>
</dbReference>
<evidence type="ECO:0000259" key="1">
    <source>
        <dbReference type="Pfam" id="PF03171"/>
    </source>
</evidence>
<dbReference type="Pfam" id="PF14226">
    <property type="entry name" value="DIOX_N"/>
    <property type="match status" value="1"/>
</dbReference>
<dbReference type="AlphaFoldDB" id="A0A5C3ELP4"/>
<dbReference type="InterPro" id="IPR044861">
    <property type="entry name" value="IPNS-like_FE2OG_OXY"/>
</dbReference>
<sequence length="406" mass="45872">MPVSAPPTLDPWIPPCPTRETDLEWAPLTTLDLSLITGDDFTNVPSSVVSEVGQAFSRDGFIYAENHGLSWSQVLRQFAIGQYAFNSVSESDKARFKADILSTGSFVGYKEQGHWKLNGVKDRIEQLNFGSQSFTEENKKKQFPESLHSLLPEIQEFARFNHAVILRKILSVLSLVLKLPVDYLWNLSKEPEKKGLDLLRYAMYHTPDQSDDEKLGGVRLQGHTDFNSVSILWSQPITSLEVLMPDNQWRLVKHRDNALVINLGDAMHFISGGYLKQTIHRVVAPPQDQAHYTRLGIFYFALFNDDVSLEPLEEQSQVVRQAYAQRKKIEGAGFWDAVKAKGEKVPTAGDWERLRVKAYGQQHAKKAQDGHDVEEIAGQKVTGYNGERVKPKNQFVGQQHASIRAN</sequence>
<accession>A0A5C3ELP4</accession>
<dbReference type="PANTHER" id="PTHR47990">
    <property type="entry name" value="2-OXOGLUTARATE (2OG) AND FE(II)-DEPENDENT OXYGENASE SUPERFAMILY PROTEIN-RELATED"/>
    <property type="match status" value="1"/>
</dbReference>
<dbReference type="InterPro" id="IPR026992">
    <property type="entry name" value="DIOX_N"/>
</dbReference>
<evidence type="ECO:0000259" key="2">
    <source>
        <dbReference type="Pfam" id="PF14226"/>
    </source>
</evidence>
<evidence type="ECO:0000313" key="3">
    <source>
        <dbReference type="EMBL" id="SPO30441.1"/>
    </source>
</evidence>
<name>A0A5C3ELP4_9BASI</name>
<keyword evidence="4" id="KW-1185">Reference proteome</keyword>
<evidence type="ECO:0008006" key="5">
    <source>
        <dbReference type="Google" id="ProtNLM"/>
    </source>
</evidence>
<feature type="domain" description="Non-haem dioxygenase N-terminal" evidence="2">
    <location>
        <begin position="31"/>
        <end position="142"/>
    </location>
</feature>
<proteinExistence type="predicted"/>
<evidence type="ECO:0000313" key="4">
    <source>
        <dbReference type="Proteomes" id="UP000324022"/>
    </source>
</evidence>
<dbReference type="SUPFAM" id="SSF51197">
    <property type="entry name" value="Clavaminate synthase-like"/>
    <property type="match status" value="1"/>
</dbReference>
<dbReference type="InterPro" id="IPR027443">
    <property type="entry name" value="IPNS-like_sf"/>
</dbReference>
<dbReference type="Proteomes" id="UP000324022">
    <property type="component" value="Unassembled WGS sequence"/>
</dbReference>
<dbReference type="EMBL" id="OOIN01000033">
    <property type="protein sequence ID" value="SPO30441.1"/>
    <property type="molecule type" value="Genomic_DNA"/>
</dbReference>
<protein>
    <recommendedName>
        <fullName evidence="5">Clavaminate synthase-like protein</fullName>
    </recommendedName>
</protein>
<organism evidence="3 4">
    <name type="scientific">Ustilago trichophora</name>
    <dbReference type="NCBI Taxonomy" id="86804"/>
    <lineage>
        <taxon>Eukaryota</taxon>
        <taxon>Fungi</taxon>
        <taxon>Dikarya</taxon>
        <taxon>Basidiomycota</taxon>
        <taxon>Ustilaginomycotina</taxon>
        <taxon>Ustilaginomycetes</taxon>
        <taxon>Ustilaginales</taxon>
        <taxon>Ustilaginaceae</taxon>
        <taxon>Ustilago</taxon>
    </lineage>
</organism>
<dbReference type="Pfam" id="PF03171">
    <property type="entry name" value="2OG-FeII_Oxy"/>
    <property type="match status" value="1"/>
</dbReference>